<keyword evidence="2" id="KW-1185">Reference proteome</keyword>
<gene>
    <name evidence="1" type="ORF">CPB84DRAFT_1852989</name>
</gene>
<dbReference type="EMBL" id="JADNYJ010000184">
    <property type="protein sequence ID" value="KAF8876285.1"/>
    <property type="molecule type" value="Genomic_DNA"/>
</dbReference>
<accession>A0A9P5TFZ7</accession>
<evidence type="ECO:0000313" key="1">
    <source>
        <dbReference type="EMBL" id="KAF8876285.1"/>
    </source>
</evidence>
<name>A0A9P5TFZ7_GYMJU</name>
<comment type="caution">
    <text evidence="1">The sequence shown here is derived from an EMBL/GenBank/DDBJ whole genome shotgun (WGS) entry which is preliminary data.</text>
</comment>
<dbReference type="Proteomes" id="UP000724874">
    <property type="component" value="Unassembled WGS sequence"/>
</dbReference>
<evidence type="ECO:0000313" key="2">
    <source>
        <dbReference type="Proteomes" id="UP000724874"/>
    </source>
</evidence>
<proteinExistence type="predicted"/>
<sequence length="176" mass="19471">MNLLFVPTSVIYAAFRLPNLRDLSIRSITVSYGISDISTTQSLAELTRLELRGIYYAAVFDGLLLPSLSSPLTWSPQDPPINFSCLKMLVVSLSKYADELNIMWNLIQCVAPSLESLVLEDYTSHGAEGIVLFRLGLLSSLRKFKFNTVFNHSIPAITQAAGSNTSTKLGHSLHEY</sequence>
<protein>
    <submittedName>
        <fullName evidence="1">Uncharacterized protein</fullName>
    </submittedName>
</protein>
<organism evidence="1 2">
    <name type="scientific">Gymnopilus junonius</name>
    <name type="common">Spectacular rustgill mushroom</name>
    <name type="synonym">Gymnopilus spectabilis subsp. junonius</name>
    <dbReference type="NCBI Taxonomy" id="109634"/>
    <lineage>
        <taxon>Eukaryota</taxon>
        <taxon>Fungi</taxon>
        <taxon>Dikarya</taxon>
        <taxon>Basidiomycota</taxon>
        <taxon>Agaricomycotina</taxon>
        <taxon>Agaricomycetes</taxon>
        <taxon>Agaricomycetidae</taxon>
        <taxon>Agaricales</taxon>
        <taxon>Agaricineae</taxon>
        <taxon>Hymenogastraceae</taxon>
        <taxon>Gymnopilus</taxon>
    </lineage>
</organism>
<reference evidence="1" key="1">
    <citation type="submission" date="2020-11" db="EMBL/GenBank/DDBJ databases">
        <authorList>
            <consortium name="DOE Joint Genome Institute"/>
            <person name="Ahrendt S."/>
            <person name="Riley R."/>
            <person name="Andreopoulos W."/>
            <person name="LaButti K."/>
            <person name="Pangilinan J."/>
            <person name="Ruiz-duenas F.J."/>
            <person name="Barrasa J.M."/>
            <person name="Sanchez-Garcia M."/>
            <person name="Camarero S."/>
            <person name="Miyauchi S."/>
            <person name="Serrano A."/>
            <person name="Linde D."/>
            <person name="Babiker R."/>
            <person name="Drula E."/>
            <person name="Ayuso-Fernandez I."/>
            <person name="Pacheco R."/>
            <person name="Padilla G."/>
            <person name="Ferreira P."/>
            <person name="Barriuso J."/>
            <person name="Kellner H."/>
            <person name="Castanera R."/>
            <person name="Alfaro M."/>
            <person name="Ramirez L."/>
            <person name="Pisabarro A.G."/>
            <person name="Kuo A."/>
            <person name="Tritt A."/>
            <person name="Lipzen A."/>
            <person name="He G."/>
            <person name="Yan M."/>
            <person name="Ng V."/>
            <person name="Cullen D."/>
            <person name="Martin F."/>
            <person name="Rosso M.-N."/>
            <person name="Henrissat B."/>
            <person name="Hibbett D."/>
            <person name="Martinez A.T."/>
            <person name="Grigoriev I.V."/>
        </authorList>
    </citation>
    <scope>NUCLEOTIDE SEQUENCE</scope>
    <source>
        <strain evidence="1">AH 44721</strain>
    </source>
</reference>
<dbReference type="AlphaFoldDB" id="A0A9P5TFZ7"/>